<feature type="domain" description="Tetratricopeptide repeat protein 5 OB fold" evidence="2">
    <location>
        <begin position="311"/>
        <end position="422"/>
    </location>
</feature>
<keyword evidence="1" id="KW-0802">TPR repeat</keyword>
<dbReference type="Gene3D" id="2.40.50.550">
    <property type="match status" value="1"/>
</dbReference>
<dbReference type="Pfam" id="PF16669">
    <property type="entry name" value="TTC5_OB"/>
    <property type="match status" value="1"/>
</dbReference>
<dbReference type="CTD" id="8237511"/>
<dbReference type="InterPro" id="IPR019734">
    <property type="entry name" value="TPR_rpt"/>
</dbReference>
<dbReference type="VEuPathDB" id="VectorBase:PHUM216740"/>
<dbReference type="EMBL" id="DS235172">
    <property type="protein sequence ID" value="EEB12967.1"/>
    <property type="molecule type" value="Genomic_DNA"/>
</dbReference>
<dbReference type="Proteomes" id="UP000009046">
    <property type="component" value="Unassembled WGS sequence"/>
</dbReference>
<dbReference type="AlphaFoldDB" id="E0VHW1"/>
<dbReference type="InParanoid" id="E0VHW1"/>
<dbReference type="InterPro" id="IPR011990">
    <property type="entry name" value="TPR-like_helical_dom_sf"/>
</dbReference>
<dbReference type="PROSITE" id="PS50005">
    <property type="entry name" value="TPR"/>
    <property type="match status" value="1"/>
</dbReference>
<dbReference type="HOGENOM" id="CLU_026886_2_1_1"/>
<feature type="repeat" description="TPR" evidence="1">
    <location>
        <begin position="96"/>
        <end position="129"/>
    </location>
</feature>
<dbReference type="InterPro" id="IPR032076">
    <property type="entry name" value="TTC5_OB"/>
</dbReference>
<reference evidence="4" key="3">
    <citation type="submission" date="2020-05" db="UniProtKB">
        <authorList>
            <consortium name="EnsemblMetazoa"/>
        </authorList>
    </citation>
    <scope>IDENTIFICATION</scope>
    <source>
        <strain evidence="4">USDA</strain>
    </source>
</reference>
<dbReference type="eggNOG" id="ENOG502QQ6C">
    <property type="taxonomic scope" value="Eukaryota"/>
</dbReference>
<sequence length="433" mass="49439">MSKKLSTLAESVEALYNFRDQYFENHSVSDAFNKTGDVKKLLEETLLKFEENKDVEPKERAQYFYLKGKALNVTPNYDPKAEEALSRALKLDIKLYEAWNELGESYWKKENISEAKNCFQGALKQCKNKKSLRNLSMVMRMQKPIKYEDRIKNIEDGVKFAKEAVELDPTDGTSWSVLGNAYLSSFFNLAQYPSVLNLCKSAYAQAEKDIVAKSNPDLYYNKAIVAKYEEDYLSALNSFSQASKLEPSWQEPKLKKSQLLNYLSKVNELYKDKGRIRVKKLSKMLSNMNPDKNLGPYKGGKYKAKNSQEIKLTHCNFNDLKEGLNEEKVVLGVVVCSIQDEDNVPFTFIMVDKNESTIVVTVYNLAQEKGVLIGDYVAVPEPYLTLIHIPFEDKDYSFKSIRIVSPLVMVVNGKKLDKSKQSGLQFSTFTLAD</sequence>
<dbReference type="EnsemblMetazoa" id="PHUM216740-RA">
    <property type="protein sequence ID" value="PHUM216740-PA"/>
    <property type="gene ID" value="PHUM216740"/>
</dbReference>
<evidence type="ECO:0000313" key="4">
    <source>
        <dbReference type="EnsemblMetazoa" id="PHUM216740-PA"/>
    </source>
</evidence>
<reference evidence="3" key="2">
    <citation type="submission" date="2007-04" db="EMBL/GenBank/DDBJ databases">
        <title>The genome of the human body louse.</title>
        <authorList>
            <consortium name="The Human Body Louse Genome Consortium"/>
            <person name="Kirkness E."/>
            <person name="Walenz B."/>
            <person name="Hass B."/>
            <person name="Bruggner R."/>
            <person name="Strausberg R."/>
        </authorList>
    </citation>
    <scope>NUCLEOTIDE SEQUENCE</scope>
    <source>
        <strain evidence="3">USDA</strain>
    </source>
</reference>
<dbReference type="KEGG" id="phu:Phum_PHUM216740"/>
<dbReference type="Gene3D" id="1.25.40.10">
    <property type="entry name" value="Tetratricopeptide repeat domain"/>
    <property type="match status" value="1"/>
</dbReference>
<gene>
    <name evidence="4" type="primary">8237511</name>
    <name evidence="3" type="ORF">Phum_PHUM216740</name>
</gene>
<dbReference type="OrthoDB" id="423589at2759"/>
<dbReference type="InterPro" id="IPR038645">
    <property type="entry name" value="TTC5_OB_sf"/>
</dbReference>
<dbReference type="SMART" id="SM00028">
    <property type="entry name" value="TPR"/>
    <property type="match status" value="3"/>
</dbReference>
<accession>E0VHW1</accession>
<proteinExistence type="predicted"/>
<reference evidence="3" key="1">
    <citation type="submission" date="2007-04" db="EMBL/GenBank/DDBJ databases">
        <title>Annotation of Pediculus humanus corporis strain USDA.</title>
        <authorList>
            <person name="Kirkness E."/>
            <person name="Hannick L."/>
            <person name="Hass B."/>
            <person name="Bruggner R."/>
            <person name="Lawson D."/>
            <person name="Bidwell S."/>
            <person name="Joardar V."/>
            <person name="Caler E."/>
            <person name="Walenz B."/>
            <person name="Inman J."/>
            <person name="Schobel S."/>
            <person name="Galinsky K."/>
            <person name="Amedeo P."/>
            <person name="Strausberg R."/>
        </authorList>
    </citation>
    <scope>NUCLEOTIDE SEQUENCE</scope>
    <source>
        <strain evidence="3">USDA</strain>
    </source>
</reference>
<dbReference type="SUPFAM" id="SSF48452">
    <property type="entry name" value="TPR-like"/>
    <property type="match status" value="1"/>
</dbReference>
<dbReference type="Pfam" id="PF13181">
    <property type="entry name" value="TPR_8"/>
    <property type="match status" value="1"/>
</dbReference>
<organism>
    <name type="scientific">Pediculus humanus subsp. corporis</name>
    <name type="common">Body louse</name>
    <dbReference type="NCBI Taxonomy" id="121224"/>
    <lineage>
        <taxon>Eukaryota</taxon>
        <taxon>Metazoa</taxon>
        <taxon>Ecdysozoa</taxon>
        <taxon>Arthropoda</taxon>
        <taxon>Hexapoda</taxon>
        <taxon>Insecta</taxon>
        <taxon>Pterygota</taxon>
        <taxon>Neoptera</taxon>
        <taxon>Paraneoptera</taxon>
        <taxon>Psocodea</taxon>
        <taxon>Troctomorpha</taxon>
        <taxon>Phthiraptera</taxon>
        <taxon>Anoplura</taxon>
        <taxon>Pediculidae</taxon>
        <taxon>Pediculus</taxon>
    </lineage>
</organism>
<name>E0VHW1_PEDHC</name>
<evidence type="ECO:0000313" key="5">
    <source>
        <dbReference type="Proteomes" id="UP000009046"/>
    </source>
</evidence>
<dbReference type="STRING" id="121224.E0VHW1"/>
<evidence type="ECO:0000259" key="2">
    <source>
        <dbReference type="Pfam" id="PF16669"/>
    </source>
</evidence>
<dbReference type="OMA" id="DECKGYE"/>
<dbReference type="RefSeq" id="XP_002425705.1">
    <property type="nucleotide sequence ID" value="XM_002425660.1"/>
</dbReference>
<evidence type="ECO:0000256" key="1">
    <source>
        <dbReference type="PROSITE-ProRule" id="PRU00339"/>
    </source>
</evidence>
<protein>
    <submittedName>
        <fullName evidence="3 4">Tetratricopeptide repeat protein, putative</fullName>
    </submittedName>
</protein>
<evidence type="ECO:0000313" key="3">
    <source>
        <dbReference type="EMBL" id="EEB12967.1"/>
    </source>
</evidence>
<dbReference type="GeneID" id="8237511"/>
<dbReference type="EMBL" id="AAZO01002491">
    <property type="status" value="NOT_ANNOTATED_CDS"/>
    <property type="molecule type" value="Genomic_DNA"/>
</dbReference>
<keyword evidence="5" id="KW-1185">Reference proteome</keyword>